<dbReference type="SUPFAM" id="SSF53244">
    <property type="entry name" value="MurD-like peptide ligases, peptide-binding domain"/>
    <property type="match status" value="1"/>
</dbReference>
<accession>A0A7Y9LMA7</accession>
<comment type="function">
    <text evidence="14">Cell wall formation.</text>
</comment>
<dbReference type="InterPro" id="IPR000713">
    <property type="entry name" value="Mur_ligase_N"/>
</dbReference>
<keyword evidence="8 14" id="KW-0067">ATP-binding</keyword>
<feature type="binding site" evidence="14">
    <location>
        <begin position="112"/>
        <end position="118"/>
    </location>
    <ligand>
        <name>ATP</name>
        <dbReference type="ChEBI" id="CHEBI:30616"/>
    </ligand>
</feature>
<dbReference type="Gene3D" id="3.40.50.720">
    <property type="entry name" value="NAD(P)-binding Rossmann-like Domain"/>
    <property type="match status" value="1"/>
</dbReference>
<keyword evidence="5 14" id="KW-0436">Ligase</keyword>
<protein>
    <recommendedName>
        <fullName evidence="3 14">UDP-N-acetylmuramate--L-alanine ligase</fullName>
        <ecNumber evidence="3 14">6.3.2.8</ecNumber>
    </recommendedName>
    <alternativeName>
        <fullName evidence="14">UDP-N-acetylmuramoyl-L-alanine synthetase</fullName>
    </alternativeName>
</protein>
<dbReference type="InterPro" id="IPR004101">
    <property type="entry name" value="Mur_ligase_C"/>
</dbReference>
<dbReference type="GO" id="GO:0071555">
    <property type="term" value="P:cell wall organization"/>
    <property type="evidence" value="ECO:0007669"/>
    <property type="project" value="UniProtKB-KW"/>
</dbReference>
<sequence length="484" mass="51333">MRHRIRHIHFVGIGGSGMSGIAEVLLNLGYRISGSDLADNATTQRLAALGACIVQGHKAENIEGVDAIVTSTAVAGNNPEVIAARNKRIPVVPRALMLAELMRLKRGIAVAGTHGKTTTTSLVASILAAGDLDPTFVIGGRLNSAGANAKLGQGEFIVVEADESDASFLNLLPVMAVITNIDADHMDTYGHDFARLKSAFVEFTQRMPFYGTAVLCSDDASVREIMPFISRPITTYGFNADAQIRAIDVRADGPRMCFTVLRRDRDVELPPIDITLNLPGEHNVRNALAAIAVATELGVSDAAIRDALAAFNGVNRRFTQAGVFPVTDANGGGSFRVIDDYGHHPVEMAATLAAARGAYPEHRIVLAFQPHRYTRTRDCFEDFVKVLGTADAVLLAEVYPAGETPIVAADGRSLTRAVRVVGRVEPVFVEDIADMPHTIADFARDGDVVIVMGAGSIGAVPAKVGAMFADPQHAAAPILQGSPS</sequence>
<keyword evidence="12 14" id="KW-0961">Cell wall biogenesis/degradation</keyword>
<keyword evidence="19" id="KW-1185">Reference proteome</keyword>
<comment type="caution">
    <text evidence="18">The sequence shown here is derived from an EMBL/GenBank/DDBJ whole genome shotgun (WGS) entry which is preliminary data.</text>
</comment>
<dbReference type="GO" id="GO:0005524">
    <property type="term" value="F:ATP binding"/>
    <property type="evidence" value="ECO:0007669"/>
    <property type="project" value="UniProtKB-UniRule"/>
</dbReference>
<evidence type="ECO:0000256" key="8">
    <source>
        <dbReference type="ARBA" id="ARBA00022840"/>
    </source>
</evidence>
<evidence type="ECO:0000256" key="1">
    <source>
        <dbReference type="ARBA" id="ARBA00004496"/>
    </source>
</evidence>
<evidence type="ECO:0000259" key="15">
    <source>
        <dbReference type="Pfam" id="PF01225"/>
    </source>
</evidence>
<proteinExistence type="inferred from homology"/>
<dbReference type="GO" id="GO:0009252">
    <property type="term" value="P:peptidoglycan biosynthetic process"/>
    <property type="evidence" value="ECO:0007669"/>
    <property type="project" value="UniProtKB-UniRule"/>
</dbReference>
<evidence type="ECO:0000256" key="5">
    <source>
        <dbReference type="ARBA" id="ARBA00022598"/>
    </source>
</evidence>
<keyword evidence="11 14" id="KW-0131">Cell cycle</keyword>
<dbReference type="UniPathway" id="UPA00219"/>
<dbReference type="GO" id="GO:0008360">
    <property type="term" value="P:regulation of cell shape"/>
    <property type="evidence" value="ECO:0007669"/>
    <property type="project" value="UniProtKB-KW"/>
</dbReference>
<evidence type="ECO:0000313" key="18">
    <source>
        <dbReference type="EMBL" id="NYE84794.1"/>
    </source>
</evidence>
<organism evidence="18 19">
    <name type="scientific">Pigmentiphaga litoralis</name>
    <dbReference type="NCBI Taxonomy" id="516702"/>
    <lineage>
        <taxon>Bacteria</taxon>
        <taxon>Pseudomonadati</taxon>
        <taxon>Pseudomonadota</taxon>
        <taxon>Betaproteobacteria</taxon>
        <taxon>Burkholderiales</taxon>
        <taxon>Alcaligenaceae</taxon>
        <taxon>Pigmentiphaga</taxon>
    </lineage>
</organism>
<name>A0A7Y9LMA7_9BURK</name>
<evidence type="ECO:0000256" key="2">
    <source>
        <dbReference type="ARBA" id="ARBA00004752"/>
    </source>
</evidence>
<dbReference type="InterPro" id="IPR036615">
    <property type="entry name" value="Mur_ligase_C_dom_sf"/>
</dbReference>
<gene>
    <name evidence="14" type="primary">murC</name>
    <name evidence="18" type="ORF">FHW18_004101</name>
</gene>
<keyword evidence="10 14" id="KW-0573">Peptidoglycan synthesis</keyword>
<evidence type="ECO:0000259" key="16">
    <source>
        <dbReference type="Pfam" id="PF02875"/>
    </source>
</evidence>
<keyword evidence="6 14" id="KW-0132">Cell division</keyword>
<feature type="domain" description="Mur ligase C-terminal" evidence="16">
    <location>
        <begin position="334"/>
        <end position="455"/>
    </location>
</feature>
<dbReference type="Gene3D" id="3.90.190.20">
    <property type="entry name" value="Mur ligase, C-terminal domain"/>
    <property type="match status" value="1"/>
</dbReference>
<dbReference type="GO" id="GO:0051301">
    <property type="term" value="P:cell division"/>
    <property type="evidence" value="ECO:0007669"/>
    <property type="project" value="UniProtKB-KW"/>
</dbReference>
<dbReference type="Pfam" id="PF08245">
    <property type="entry name" value="Mur_ligase_M"/>
    <property type="match status" value="1"/>
</dbReference>
<comment type="similarity">
    <text evidence="14">Belongs to the MurCDEF family.</text>
</comment>
<dbReference type="PANTHER" id="PTHR43445">
    <property type="entry name" value="UDP-N-ACETYLMURAMATE--L-ALANINE LIGASE-RELATED"/>
    <property type="match status" value="1"/>
</dbReference>
<feature type="domain" description="Mur ligase central" evidence="17">
    <location>
        <begin position="110"/>
        <end position="294"/>
    </location>
</feature>
<evidence type="ECO:0000313" key="19">
    <source>
        <dbReference type="Proteomes" id="UP000542125"/>
    </source>
</evidence>
<dbReference type="GO" id="GO:0005737">
    <property type="term" value="C:cytoplasm"/>
    <property type="evidence" value="ECO:0007669"/>
    <property type="project" value="UniProtKB-SubCell"/>
</dbReference>
<comment type="pathway">
    <text evidence="2 14">Cell wall biogenesis; peptidoglycan biosynthesis.</text>
</comment>
<dbReference type="FunFam" id="3.40.1190.10:FF:000001">
    <property type="entry name" value="UDP-N-acetylmuramate--L-alanine ligase"/>
    <property type="match status" value="1"/>
</dbReference>
<evidence type="ECO:0000256" key="11">
    <source>
        <dbReference type="ARBA" id="ARBA00023306"/>
    </source>
</evidence>
<evidence type="ECO:0000256" key="6">
    <source>
        <dbReference type="ARBA" id="ARBA00022618"/>
    </source>
</evidence>
<evidence type="ECO:0000256" key="3">
    <source>
        <dbReference type="ARBA" id="ARBA00012211"/>
    </source>
</evidence>
<comment type="catalytic activity">
    <reaction evidence="13 14">
        <text>UDP-N-acetyl-alpha-D-muramate + L-alanine + ATP = UDP-N-acetyl-alpha-D-muramoyl-L-alanine + ADP + phosphate + H(+)</text>
        <dbReference type="Rhea" id="RHEA:23372"/>
        <dbReference type="ChEBI" id="CHEBI:15378"/>
        <dbReference type="ChEBI" id="CHEBI:30616"/>
        <dbReference type="ChEBI" id="CHEBI:43474"/>
        <dbReference type="ChEBI" id="CHEBI:57972"/>
        <dbReference type="ChEBI" id="CHEBI:70757"/>
        <dbReference type="ChEBI" id="CHEBI:83898"/>
        <dbReference type="ChEBI" id="CHEBI:456216"/>
        <dbReference type="EC" id="6.3.2.8"/>
    </reaction>
</comment>
<keyword evidence="9 14" id="KW-0133">Cell shape</keyword>
<dbReference type="SUPFAM" id="SSF51984">
    <property type="entry name" value="MurCD N-terminal domain"/>
    <property type="match status" value="1"/>
</dbReference>
<keyword evidence="4 14" id="KW-0963">Cytoplasm</keyword>
<dbReference type="RefSeq" id="WP_179588831.1">
    <property type="nucleotide sequence ID" value="NZ_JACBYR010000002.1"/>
</dbReference>
<dbReference type="HAMAP" id="MF_00046">
    <property type="entry name" value="MurC"/>
    <property type="match status" value="1"/>
</dbReference>
<dbReference type="Pfam" id="PF01225">
    <property type="entry name" value="Mur_ligase"/>
    <property type="match status" value="1"/>
</dbReference>
<dbReference type="InterPro" id="IPR036565">
    <property type="entry name" value="Mur-like_cat_sf"/>
</dbReference>
<dbReference type="Pfam" id="PF02875">
    <property type="entry name" value="Mur_ligase_C"/>
    <property type="match status" value="1"/>
</dbReference>
<feature type="domain" description="Mur ligase N-terminal catalytic" evidence="15">
    <location>
        <begin position="7"/>
        <end position="105"/>
    </location>
</feature>
<dbReference type="Proteomes" id="UP000542125">
    <property type="component" value="Unassembled WGS sequence"/>
</dbReference>
<dbReference type="GO" id="GO:0008763">
    <property type="term" value="F:UDP-N-acetylmuramate-L-alanine ligase activity"/>
    <property type="evidence" value="ECO:0007669"/>
    <property type="project" value="UniProtKB-UniRule"/>
</dbReference>
<dbReference type="AlphaFoldDB" id="A0A7Y9LMA7"/>
<evidence type="ECO:0000256" key="10">
    <source>
        <dbReference type="ARBA" id="ARBA00022984"/>
    </source>
</evidence>
<evidence type="ECO:0000256" key="4">
    <source>
        <dbReference type="ARBA" id="ARBA00022490"/>
    </source>
</evidence>
<evidence type="ECO:0000259" key="17">
    <source>
        <dbReference type="Pfam" id="PF08245"/>
    </source>
</evidence>
<dbReference type="InterPro" id="IPR013221">
    <property type="entry name" value="Mur_ligase_cen"/>
</dbReference>
<evidence type="ECO:0000256" key="14">
    <source>
        <dbReference type="HAMAP-Rule" id="MF_00046"/>
    </source>
</evidence>
<dbReference type="InterPro" id="IPR050061">
    <property type="entry name" value="MurCDEF_pg_biosynth"/>
</dbReference>
<dbReference type="EMBL" id="JACBYR010000002">
    <property type="protein sequence ID" value="NYE84794.1"/>
    <property type="molecule type" value="Genomic_DNA"/>
</dbReference>
<dbReference type="InterPro" id="IPR005758">
    <property type="entry name" value="UDP-N-AcMur_Ala_ligase_MurC"/>
</dbReference>
<evidence type="ECO:0000256" key="9">
    <source>
        <dbReference type="ARBA" id="ARBA00022960"/>
    </source>
</evidence>
<evidence type="ECO:0000256" key="7">
    <source>
        <dbReference type="ARBA" id="ARBA00022741"/>
    </source>
</evidence>
<reference evidence="18 19" key="1">
    <citation type="submission" date="2020-07" db="EMBL/GenBank/DDBJ databases">
        <title>Genomic Encyclopedia of Type Strains, Phase IV (KMG-V): Genome sequencing to study the core and pangenomes of soil and plant-associated prokaryotes.</title>
        <authorList>
            <person name="Whitman W."/>
        </authorList>
    </citation>
    <scope>NUCLEOTIDE SEQUENCE [LARGE SCALE GENOMIC DNA]</scope>
    <source>
        <strain evidence="18 19">SAS40</strain>
    </source>
</reference>
<dbReference type="NCBIfam" id="TIGR01082">
    <property type="entry name" value="murC"/>
    <property type="match status" value="1"/>
</dbReference>
<keyword evidence="7 14" id="KW-0547">Nucleotide-binding</keyword>
<comment type="subcellular location">
    <subcellularLocation>
        <location evidence="1 14">Cytoplasm</location>
    </subcellularLocation>
</comment>
<evidence type="ECO:0000256" key="13">
    <source>
        <dbReference type="ARBA" id="ARBA00047833"/>
    </source>
</evidence>
<dbReference type="EC" id="6.3.2.8" evidence="3 14"/>
<dbReference type="SUPFAM" id="SSF53623">
    <property type="entry name" value="MurD-like peptide ligases, catalytic domain"/>
    <property type="match status" value="1"/>
</dbReference>
<dbReference type="PANTHER" id="PTHR43445:SF3">
    <property type="entry name" value="UDP-N-ACETYLMURAMATE--L-ALANINE LIGASE"/>
    <property type="match status" value="1"/>
</dbReference>
<dbReference type="Gene3D" id="3.40.1190.10">
    <property type="entry name" value="Mur-like, catalytic domain"/>
    <property type="match status" value="1"/>
</dbReference>
<evidence type="ECO:0000256" key="12">
    <source>
        <dbReference type="ARBA" id="ARBA00023316"/>
    </source>
</evidence>